<dbReference type="AlphaFoldDB" id="E9CNQ7"/>
<protein>
    <submittedName>
        <fullName evidence="1">Uncharacterized protein</fullName>
    </submittedName>
</protein>
<proteinExistence type="predicted"/>
<accession>E9CNQ7</accession>
<dbReference type="Proteomes" id="UP000013568">
    <property type="component" value="Unassembled WGS sequence"/>
</dbReference>
<keyword evidence="2" id="KW-1185">Reference proteome</keyword>
<reference evidence="2" key="1">
    <citation type="journal article" date="2011" name="Genome Biol. Evol.">
        <title>Massive genomic decay in Serratia symbiotica, a recently evolved symbiont of aphids.</title>
        <authorList>
            <person name="Burke G.R."/>
            <person name="Moran N.A."/>
        </authorList>
    </citation>
    <scope>NUCLEOTIDE SEQUENCE [LARGE SCALE GENOMIC DNA]</scope>
    <source>
        <strain evidence="2">Tucson</strain>
    </source>
</reference>
<feature type="non-terminal residue" evidence="1">
    <location>
        <position position="21"/>
    </location>
</feature>
<name>E9CNQ7_9GAMM</name>
<sequence>MATYAKFDNKLEPICHIPEDS</sequence>
<dbReference type="EMBL" id="GL636121">
    <property type="protein sequence ID" value="EFW11838.1"/>
    <property type="molecule type" value="Genomic_DNA"/>
</dbReference>
<evidence type="ECO:0000313" key="1">
    <source>
        <dbReference type="EMBL" id="EFW11838.1"/>
    </source>
</evidence>
<evidence type="ECO:0000313" key="2">
    <source>
        <dbReference type="Proteomes" id="UP000013568"/>
    </source>
</evidence>
<gene>
    <name evidence="1" type="ORF">SSYM_2081</name>
</gene>
<organism evidence="1 2">
    <name type="scientific">Serratia symbiotica str. Tucson</name>
    <dbReference type="NCBI Taxonomy" id="914128"/>
    <lineage>
        <taxon>Bacteria</taxon>
        <taxon>Pseudomonadati</taxon>
        <taxon>Pseudomonadota</taxon>
        <taxon>Gammaproteobacteria</taxon>
        <taxon>Enterobacterales</taxon>
        <taxon>Yersiniaceae</taxon>
        <taxon>Serratia</taxon>
        <taxon>Serratia symbiotica</taxon>
    </lineage>
</organism>
<dbReference type="HOGENOM" id="CLU_3427556_0_0_6"/>